<evidence type="ECO:0000313" key="14">
    <source>
        <dbReference type="Proteomes" id="UP000321118"/>
    </source>
</evidence>
<dbReference type="PROSITE" id="PS00592">
    <property type="entry name" value="GH9_2"/>
    <property type="match status" value="1"/>
</dbReference>
<comment type="similarity">
    <text evidence="1 6 8">Belongs to the glycosyl hydrolase 9 (cellulase E) family.</text>
</comment>
<dbReference type="InterPro" id="IPR008979">
    <property type="entry name" value="Galactose-bd-like_sf"/>
</dbReference>
<evidence type="ECO:0000259" key="11">
    <source>
        <dbReference type="Pfam" id="PF02018"/>
    </source>
</evidence>
<dbReference type="Pfam" id="PF00759">
    <property type="entry name" value="Glyco_hydro_9"/>
    <property type="match status" value="1"/>
</dbReference>
<dbReference type="InterPro" id="IPR012341">
    <property type="entry name" value="6hp_glycosidase-like_sf"/>
</dbReference>
<keyword evidence="4 6" id="KW-0326">Glycosidase</keyword>
<evidence type="ECO:0000256" key="3">
    <source>
        <dbReference type="ARBA" id="ARBA00023277"/>
    </source>
</evidence>
<evidence type="ECO:0000256" key="1">
    <source>
        <dbReference type="ARBA" id="ARBA00007072"/>
    </source>
</evidence>
<gene>
    <name evidence="13" type="ORF">CXY01_25260</name>
</gene>
<dbReference type="PANTHER" id="PTHR22298">
    <property type="entry name" value="ENDO-1,4-BETA-GLUCANASE"/>
    <property type="match status" value="1"/>
</dbReference>
<keyword evidence="9" id="KW-0812">Transmembrane</keyword>
<feature type="active site" evidence="7">
    <location>
        <position position="724"/>
    </location>
</feature>
<dbReference type="InterPro" id="IPR013783">
    <property type="entry name" value="Ig-like_fold"/>
</dbReference>
<dbReference type="Gene3D" id="1.50.10.10">
    <property type="match status" value="1"/>
</dbReference>
<keyword evidence="14" id="KW-1185">Reference proteome</keyword>
<dbReference type="InterPro" id="IPR003305">
    <property type="entry name" value="CenC_carb-bd"/>
</dbReference>
<evidence type="ECO:0000256" key="7">
    <source>
        <dbReference type="PROSITE-ProRule" id="PRU10060"/>
    </source>
</evidence>
<evidence type="ECO:0000256" key="8">
    <source>
        <dbReference type="RuleBase" id="RU361166"/>
    </source>
</evidence>
<evidence type="ECO:0000256" key="6">
    <source>
        <dbReference type="PROSITE-ProRule" id="PRU10059"/>
    </source>
</evidence>
<comment type="caution">
    <text evidence="13">The sequence shown here is derived from an EMBL/GenBank/DDBJ whole genome shotgun (WGS) entry which is preliminary data.</text>
</comment>
<dbReference type="EC" id="3.2.1.4" evidence="8"/>
<keyword evidence="9" id="KW-0472">Membrane</keyword>
<dbReference type="Pfam" id="PF02018">
    <property type="entry name" value="CBM_4_9"/>
    <property type="match status" value="1"/>
</dbReference>
<feature type="domain" description="Glycoside hydrolase family 9" evidence="10">
    <location>
        <begin position="268"/>
        <end position="745"/>
    </location>
</feature>
<feature type="active site" evidence="6">
    <location>
        <position position="675"/>
    </location>
</feature>
<keyword evidence="5 6" id="KW-0624">Polysaccharide degradation</keyword>
<comment type="catalytic activity">
    <reaction evidence="8">
        <text>Endohydrolysis of (1-&gt;4)-beta-D-glucosidic linkages in cellulose, lichenin and cereal beta-D-glucans.</text>
        <dbReference type="EC" id="3.2.1.4"/>
    </reaction>
</comment>
<keyword evidence="3 6" id="KW-0119">Carbohydrate metabolism</keyword>
<dbReference type="Proteomes" id="UP000321118">
    <property type="component" value="Unassembled WGS sequence"/>
</dbReference>
<evidence type="ECO:0000313" key="13">
    <source>
        <dbReference type="EMBL" id="GEK22006.1"/>
    </source>
</evidence>
<dbReference type="Pfam" id="PF02927">
    <property type="entry name" value="CelD_N"/>
    <property type="match status" value="1"/>
</dbReference>
<evidence type="ECO:0000256" key="2">
    <source>
        <dbReference type="ARBA" id="ARBA00022801"/>
    </source>
</evidence>
<evidence type="ECO:0000259" key="12">
    <source>
        <dbReference type="Pfam" id="PF02927"/>
    </source>
</evidence>
<dbReference type="GO" id="GO:0008810">
    <property type="term" value="F:cellulase activity"/>
    <property type="evidence" value="ECO:0007669"/>
    <property type="project" value="UniProtKB-EC"/>
</dbReference>
<evidence type="ECO:0000259" key="10">
    <source>
        <dbReference type="Pfam" id="PF00759"/>
    </source>
</evidence>
<evidence type="ECO:0000256" key="5">
    <source>
        <dbReference type="ARBA" id="ARBA00023326"/>
    </source>
</evidence>
<reference evidence="13 14" key="1">
    <citation type="submission" date="2019-07" db="EMBL/GenBank/DDBJ databases">
        <title>Whole genome shotgun sequence of Cellulomonas xylanilytica NBRC 101102.</title>
        <authorList>
            <person name="Hosoyama A."/>
            <person name="Uohara A."/>
            <person name="Ohji S."/>
            <person name="Ichikawa N."/>
        </authorList>
    </citation>
    <scope>NUCLEOTIDE SEQUENCE [LARGE SCALE GENOMIC DNA]</scope>
    <source>
        <strain evidence="13 14">NBRC 101102</strain>
    </source>
</reference>
<dbReference type="Gene3D" id="2.60.120.260">
    <property type="entry name" value="Galactose-binding domain-like"/>
    <property type="match status" value="1"/>
</dbReference>
<dbReference type="InterPro" id="IPR001701">
    <property type="entry name" value="Glyco_hydro_9"/>
</dbReference>
<dbReference type="PROSITE" id="PS00698">
    <property type="entry name" value="GH9_3"/>
    <property type="match status" value="1"/>
</dbReference>
<feature type="signal peptide" evidence="8">
    <location>
        <begin position="1"/>
        <end position="22"/>
    </location>
</feature>
<dbReference type="GO" id="GO:0030245">
    <property type="term" value="P:cellulose catabolic process"/>
    <property type="evidence" value="ECO:0007669"/>
    <property type="project" value="UniProtKB-KW"/>
</dbReference>
<protein>
    <recommendedName>
        <fullName evidence="8">Endoglucanase</fullName>
        <ecNumber evidence="8">3.2.1.4</ecNumber>
    </recommendedName>
</protein>
<sequence>MRSALPLALVLLGMAAAPPAAAADGPELIPNGSFDAAAAPWWTTPDMVADTSSGSLCVDVPGGSASAWSSIVGVDGVPLVKGETYRFGFTVSGTAEVPIRALVQMNTEPWTSTSEVGPIMQAEPKPYEVGFTSTMDWPAGQVVFQVGGAPDDWRFCVDDVSVHTGELPAPFEQETATRVRVNQLGYLPTGPKRASLVTEETDALPWQLLDASGEEVATGATTPRGEDRTAEENVHLIDFSDEDVTGTGFTLIADGETSHPFAIDADLYADLTTDALGYFYLARSGTEIDGDLVGDEYARPAGHLDVAPNTGDTAVGCQAPRPWYAGWTCDGTFDVRGGWYDAGDHGKYVVNGGIAVHQVLDTWERALVAQGREAAEAGPLADGTASIPEAGNGVPDVLDEARWQLEWMQRMQVPDGEQYAGLVFHKVQDDGWTGLPLAPHEDAQARQVHRPSTAATLNLAAVAAKGARLWEPYDEEFAASLLESARVAWAAAAETPDLYASALDGNEGGGPYDDKDVSDEHYWAAAELYLTTGDDEFADAVAASPVHTADLQGAVAFDWQRTAALGRMDLALVPSELPDREAVRDSVVTLADFALYQQGKAFFGQPYQPSDARFEWGSNGIILNNAVTLAAAADLTGDPAYRTAALESLDYVLGRNALDQSYVTGYGTQFSQNQHHRTFAAQLDPTLPHPPAGTLSGGPNSSIQDPVAAQTWPQGCVAQRCYLDNIQSWSTNEMTINWNSSLTWMAAWASSDEVADSGATFVGTSYGVEQPTLVWVVAAAGVLVAGLLAVLLVLRRRRRRS</sequence>
<evidence type="ECO:0000256" key="4">
    <source>
        <dbReference type="ARBA" id="ARBA00023295"/>
    </source>
</evidence>
<dbReference type="InterPro" id="IPR014756">
    <property type="entry name" value="Ig_E-set"/>
</dbReference>
<keyword evidence="9" id="KW-1133">Transmembrane helix</keyword>
<dbReference type="RefSeq" id="WP_246125296.1">
    <property type="nucleotide sequence ID" value="NZ_BJUB01000007.1"/>
</dbReference>
<feature type="active site" evidence="7">
    <location>
        <position position="733"/>
    </location>
</feature>
<dbReference type="Gene3D" id="2.60.40.10">
    <property type="entry name" value="Immunoglobulins"/>
    <property type="match status" value="1"/>
</dbReference>
<keyword evidence="2 6" id="KW-0378">Hydrolase</keyword>
<dbReference type="SUPFAM" id="SSF81296">
    <property type="entry name" value="E set domains"/>
    <property type="match status" value="1"/>
</dbReference>
<dbReference type="InterPro" id="IPR018221">
    <property type="entry name" value="Glyco_hydro_9_His_AS"/>
</dbReference>
<dbReference type="InterPro" id="IPR033126">
    <property type="entry name" value="Glyco_hydro_9_Asp/Glu_AS"/>
</dbReference>
<feature type="domain" description="Cellulase Ig-like" evidence="12">
    <location>
        <begin position="175"/>
        <end position="258"/>
    </location>
</feature>
<proteinExistence type="inferred from homology"/>
<dbReference type="SUPFAM" id="SSF48208">
    <property type="entry name" value="Six-hairpin glycosidases"/>
    <property type="match status" value="1"/>
</dbReference>
<keyword evidence="8" id="KW-0136">Cellulose degradation</keyword>
<dbReference type="InterPro" id="IPR008928">
    <property type="entry name" value="6-hairpin_glycosidase_sf"/>
</dbReference>
<keyword evidence="8" id="KW-0732">Signal</keyword>
<organism evidence="13 14">
    <name type="scientific">Cellulomonas xylanilytica</name>
    <dbReference type="NCBI Taxonomy" id="233583"/>
    <lineage>
        <taxon>Bacteria</taxon>
        <taxon>Bacillati</taxon>
        <taxon>Actinomycetota</taxon>
        <taxon>Actinomycetes</taxon>
        <taxon>Micrococcales</taxon>
        <taxon>Cellulomonadaceae</taxon>
        <taxon>Cellulomonas</taxon>
    </lineage>
</organism>
<feature type="transmembrane region" description="Helical" evidence="9">
    <location>
        <begin position="773"/>
        <end position="794"/>
    </location>
</feature>
<name>A0A510V5E6_9CELL</name>
<dbReference type="AlphaFoldDB" id="A0A510V5E6"/>
<dbReference type="SUPFAM" id="SSF49785">
    <property type="entry name" value="Galactose-binding domain-like"/>
    <property type="match status" value="1"/>
</dbReference>
<dbReference type="EMBL" id="BJUB01000007">
    <property type="protein sequence ID" value="GEK22006.1"/>
    <property type="molecule type" value="Genomic_DNA"/>
</dbReference>
<accession>A0A510V5E6</accession>
<feature type="domain" description="CBM-cenC" evidence="11">
    <location>
        <begin position="27"/>
        <end position="147"/>
    </location>
</feature>
<feature type="chain" id="PRO_5022255815" description="Endoglucanase" evidence="8">
    <location>
        <begin position="23"/>
        <end position="801"/>
    </location>
</feature>
<dbReference type="CDD" id="cd02850">
    <property type="entry name" value="E_set_Cellulase_N"/>
    <property type="match status" value="1"/>
</dbReference>
<evidence type="ECO:0000256" key="9">
    <source>
        <dbReference type="SAM" id="Phobius"/>
    </source>
</evidence>
<dbReference type="InterPro" id="IPR004197">
    <property type="entry name" value="Cellulase_Ig-like"/>
</dbReference>